<reference evidence="2" key="1">
    <citation type="submission" date="2018-05" db="EMBL/GenBank/DDBJ databases">
        <title>Draft genome of Mucuna pruriens seed.</title>
        <authorList>
            <person name="Nnadi N.E."/>
            <person name="Vos R."/>
            <person name="Hasami M.H."/>
            <person name="Devisetty U.K."/>
            <person name="Aguiy J.C."/>
        </authorList>
    </citation>
    <scope>NUCLEOTIDE SEQUENCE [LARGE SCALE GENOMIC DNA]</scope>
    <source>
        <strain evidence="2">JCA_2017</strain>
    </source>
</reference>
<dbReference type="STRING" id="157652.A0A371HVS0"/>
<feature type="compositionally biased region" description="Polar residues" evidence="1">
    <location>
        <begin position="35"/>
        <end position="54"/>
    </location>
</feature>
<proteinExistence type="predicted"/>
<dbReference type="CDD" id="cd22645">
    <property type="entry name" value="BIC1_CID"/>
    <property type="match status" value="1"/>
</dbReference>
<dbReference type="GO" id="GO:0009785">
    <property type="term" value="P:blue light signaling pathway"/>
    <property type="evidence" value="ECO:0007669"/>
    <property type="project" value="InterPro"/>
</dbReference>
<dbReference type="InterPro" id="IPR040374">
    <property type="entry name" value="BIC"/>
</dbReference>
<dbReference type="Proteomes" id="UP000257109">
    <property type="component" value="Unassembled WGS sequence"/>
</dbReference>
<evidence type="ECO:0000313" key="2">
    <source>
        <dbReference type="EMBL" id="RDY06794.1"/>
    </source>
</evidence>
<evidence type="ECO:0000313" key="3">
    <source>
        <dbReference type="Proteomes" id="UP000257109"/>
    </source>
</evidence>
<protein>
    <submittedName>
        <fullName evidence="2">Protein BIC1</fullName>
    </submittedName>
</protein>
<evidence type="ECO:0000256" key="1">
    <source>
        <dbReference type="SAM" id="MobiDB-lite"/>
    </source>
</evidence>
<dbReference type="PANTHER" id="PTHR34207">
    <property type="entry name" value="PROTEIN BIC1"/>
    <property type="match status" value="1"/>
</dbReference>
<sequence length="186" mass="21183">MEDKTPPMPHQPSNPESDHHQIIPPQPSKPKKMGQQRQNRSQYLERSVSDNDGSQYLEKTPTKKYSKKVGEEEIALNNATELGSGDEGDESGRERLKRHRVEVAGRVWIPDIWGQEELLKDWIDCSAFDAPLVSTTIVMARAALVEEGRRVTSPGLRIRNSSSFFIDLMFKLILRQSEKNINKSQN</sequence>
<feature type="compositionally biased region" description="Pro residues" evidence="1">
    <location>
        <begin position="1"/>
        <end position="12"/>
    </location>
</feature>
<dbReference type="AlphaFoldDB" id="A0A371HVS0"/>
<gene>
    <name evidence="2" type="primary">BIC1</name>
    <name evidence="2" type="ORF">CR513_09168</name>
</gene>
<dbReference type="OrthoDB" id="672067at2759"/>
<feature type="non-terminal residue" evidence="2">
    <location>
        <position position="1"/>
    </location>
</feature>
<name>A0A371HVS0_MUCPR</name>
<comment type="caution">
    <text evidence="2">The sequence shown here is derived from an EMBL/GenBank/DDBJ whole genome shotgun (WGS) entry which is preliminary data.</text>
</comment>
<keyword evidence="3" id="KW-1185">Reference proteome</keyword>
<feature type="region of interest" description="Disordered" evidence="1">
    <location>
        <begin position="1"/>
        <end position="71"/>
    </location>
</feature>
<dbReference type="EMBL" id="QJKJ01001611">
    <property type="protein sequence ID" value="RDY06794.1"/>
    <property type="molecule type" value="Genomic_DNA"/>
</dbReference>
<accession>A0A371HVS0</accession>
<dbReference type="PANTHER" id="PTHR34207:SF2">
    <property type="entry name" value="PROTEIN BIC1"/>
    <property type="match status" value="1"/>
</dbReference>
<organism evidence="2 3">
    <name type="scientific">Mucuna pruriens</name>
    <name type="common">Velvet bean</name>
    <name type="synonym">Dolichos pruriens</name>
    <dbReference type="NCBI Taxonomy" id="157652"/>
    <lineage>
        <taxon>Eukaryota</taxon>
        <taxon>Viridiplantae</taxon>
        <taxon>Streptophyta</taxon>
        <taxon>Embryophyta</taxon>
        <taxon>Tracheophyta</taxon>
        <taxon>Spermatophyta</taxon>
        <taxon>Magnoliopsida</taxon>
        <taxon>eudicotyledons</taxon>
        <taxon>Gunneridae</taxon>
        <taxon>Pentapetalae</taxon>
        <taxon>rosids</taxon>
        <taxon>fabids</taxon>
        <taxon>Fabales</taxon>
        <taxon>Fabaceae</taxon>
        <taxon>Papilionoideae</taxon>
        <taxon>50 kb inversion clade</taxon>
        <taxon>NPAAA clade</taxon>
        <taxon>indigoferoid/millettioid clade</taxon>
        <taxon>Phaseoleae</taxon>
        <taxon>Mucuna</taxon>
    </lineage>
</organism>